<dbReference type="Gene3D" id="3.30.70.1380">
    <property type="entry name" value="Transcriptional regulatory protein pf0864 domain like"/>
    <property type="match status" value="1"/>
</dbReference>
<keyword evidence="1" id="KW-0533">Nickel</keyword>
<dbReference type="STRING" id="66851.MBORA_05250"/>
<name>A0A162FIN5_METOA</name>
<sequence>MLIMTTIDDISLESIPYIGNRLIDNGANNFHIINSFTKKGRMEYILFVDLDENKLEDVSSLLALEFGTIGMRILSCEHLKFPFKLKTKDVSVEINKQKFNKKIKIKYLYNLNDEIISLKAEYEDLKTFSNEIASNGFNISFSKIKTIIEAEAYNDDLDEIKLSL</sequence>
<proteinExistence type="predicted"/>
<gene>
    <name evidence="2" type="ORF">MBORA_05250</name>
</gene>
<evidence type="ECO:0000256" key="1">
    <source>
        <dbReference type="ARBA" id="ARBA00022596"/>
    </source>
</evidence>
<organism evidence="2 3">
    <name type="scientific">Methanobrevibacter oralis</name>
    <dbReference type="NCBI Taxonomy" id="66851"/>
    <lineage>
        <taxon>Archaea</taxon>
        <taxon>Methanobacteriati</taxon>
        <taxon>Methanobacteriota</taxon>
        <taxon>Methanomada group</taxon>
        <taxon>Methanobacteria</taxon>
        <taxon>Methanobacteriales</taxon>
        <taxon>Methanobacteriaceae</taxon>
        <taxon>Methanobrevibacter</taxon>
    </lineage>
</organism>
<dbReference type="OrthoDB" id="132449at2157"/>
<dbReference type="PATRIC" id="fig|66851.6.peg.588"/>
<dbReference type="RefSeq" id="WP_063720198.1">
    <property type="nucleotide sequence ID" value="NZ_CAJVUI010000001.1"/>
</dbReference>
<accession>A0A162FIN5</accession>
<dbReference type="PANTHER" id="PTHR36566">
    <property type="entry name" value="NICKEL INSERTION PROTEIN-RELATED"/>
    <property type="match status" value="1"/>
</dbReference>
<dbReference type="EMBL" id="LWMU01000048">
    <property type="protein sequence ID" value="KZX13615.1"/>
    <property type="molecule type" value="Genomic_DNA"/>
</dbReference>
<evidence type="ECO:0000313" key="2">
    <source>
        <dbReference type="EMBL" id="KZX13615.1"/>
    </source>
</evidence>
<dbReference type="PANTHER" id="PTHR36566:SF1">
    <property type="entry name" value="PYRIDINIUM-3,5-BISTHIOCARBOXYLIC ACID MONONUCLEOTIDE NICKEL INSERTION PROTEIN"/>
    <property type="match status" value="1"/>
</dbReference>
<dbReference type="AlphaFoldDB" id="A0A162FIN5"/>
<evidence type="ECO:0000313" key="3">
    <source>
        <dbReference type="Proteomes" id="UP000077428"/>
    </source>
</evidence>
<comment type="caution">
    <text evidence="2">The sequence shown here is derived from an EMBL/GenBank/DDBJ whole genome shotgun (WGS) entry which is preliminary data.</text>
</comment>
<keyword evidence="3" id="KW-1185">Reference proteome</keyword>
<dbReference type="Pfam" id="PF01969">
    <property type="entry name" value="Ni_insertion"/>
    <property type="match status" value="1"/>
</dbReference>
<reference evidence="3" key="1">
    <citation type="journal article" date="2016" name="Genome Announc.">
        <title>Draft Genome Sequences of Methanobrevibacter curvatus DSM11111, Methanobrevibacter cuticularis DSM11139, Methanobrevibacter filiformis DSM11501, and Methanobrevibacter oralis DSM7256.</title>
        <authorList>
            <person name="Poehlein A."/>
            <person name="Seedorf H."/>
        </authorList>
    </citation>
    <scope>NUCLEOTIDE SEQUENCE [LARGE SCALE GENOMIC DNA]</scope>
    <source>
        <strain evidence="3">DSM 7256 / JCM 30027 / ZR</strain>
    </source>
</reference>
<dbReference type="Gene3D" id="3.10.20.300">
    <property type="entry name" value="mk0293 like domain"/>
    <property type="match status" value="1"/>
</dbReference>
<protein>
    <submittedName>
        <fullName evidence="2">Uncharacterized protein</fullName>
    </submittedName>
</protein>
<dbReference type="Proteomes" id="UP000077428">
    <property type="component" value="Unassembled WGS sequence"/>
</dbReference>
<dbReference type="InterPro" id="IPR002822">
    <property type="entry name" value="Ni_insertion"/>
</dbReference>